<feature type="non-terminal residue" evidence="4">
    <location>
        <position position="1"/>
    </location>
</feature>
<keyword evidence="2" id="KW-0472">Membrane</keyword>
<dbReference type="AlphaFoldDB" id="A0AAD3E087"/>
<dbReference type="Pfam" id="PF03924">
    <property type="entry name" value="CHASE"/>
    <property type="match status" value="1"/>
</dbReference>
<gene>
    <name evidence="4" type="ORF">Agub_g12531</name>
</gene>
<keyword evidence="2" id="KW-0812">Transmembrane</keyword>
<dbReference type="InterPro" id="IPR006189">
    <property type="entry name" value="CHASE_dom"/>
</dbReference>
<dbReference type="SMART" id="SM01079">
    <property type="entry name" value="CHASE"/>
    <property type="match status" value="1"/>
</dbReference>
<sequence>MEAHSRAHSTSSNKESACGGCNCLKRAKAEVLVACRIVRLHPLYTLVPPLLVLGVILAVGIWGVRHVHTSQESSSRDHAAILALDAASWVSGQLAAALAPLELAAAMVAFDPQLGQLGPLFRGLAPIMLARTPPNTTLQLQLAPHGVVREVVPLRGNETALGLDLFASASDRAGAVRAVADNTTTLVGPMAFLQGGAGVVARQPIFIAGVEAGETFGIADPISPGCGSPCEYNASTRTALWGFASALVDLSSICSPSSRKLVWLEGLGYRYEVAVLGGTGAEGGGDTRLVAASAVRPSDPVEAPIHLPNTQWVIRVSPAQGWSPRWVGGLLAGVVVLAAATAGALLAALLSRLRHQMLLEALLPHQLVVDLRGREDTSNLAYGAAAAGGGGGGGGGGRGIQQAETPADVLLRMMGQLLAGCAPELADVVLIRTALLRNLDLYHPLNVKGHIGGANLDAEVAQALMQQLVGGRRTSTTTAAPGGTAADEHNHPPSAFAAGIPTTTSSSAAAALASASAAGAAAFDLETLAGAIAFLVSPESGAPLPSAVSAVSVCTATGTAAGGGGMDGGFGALALSPTAAAAATSAGAAAAGAAGGPFIGRAGSLSDAAGPASGGGGGGGGGWSGAAAAAVGRSAPLPVLLRGAATVPAFISCLDYVEVEGEGEGGGTGVITVASSRMLEEGGPGGGGGMGLGSRGGVGGGSGGGASAGFVPPAVLAGGGSTGAAGGLRGGGGGGGLSAGGGGGAAASAGQSCPGCASGGLAVSAPPCAGGGGGGINSKQQQQHKPVSVLRRLRGREAAAMTGPVVLGGG</sequence>
<keyword evidence="5" id="KW-1185">Reference proteome</keyword>
<feature type="compositionally biased region" description="Low complexity" evidence="1">
    <location>
        <begin position="473"/>
        <end position="485"/>
    </location>
</feature>
<keyword evidence="2" id="KW-1133">Transmembrane helix</keyword>
<dbReference type="PROSITE" id="PS50839">
    <property type="entry name" value="CHASE"/>
    <property type="match status" value="1"/>
</dbReference>
<comment type="caution">
    <text evidence="4">The sequence shown here is derived from an EMBL/GenBank/DDBJ whole genome shotgun (WGS) entry which is preliminary data.</text>
</comment>
<evidence type="ECO:0000256" key="2">
    <source>
        <dbReference type="SAM" id="Phobius"/>
    </source>
</evidence>
<dbReference type="Proteomes" id="UP001054857">
    <property type="component" value="Unassembled WGS sequence"/>
</dbReference>
<name>A0AAD3E087_9CHLO</name>
<accession>A0AAD3E087</accession>
<dbReference type="GO" id="GO:0003824">
    <property type="term" value="F:catalytic activity"/>
    <property type="evidence" value="ECO:0007669"/>
    <property type="project" value="UniProtKB-ARBA"/>
</dbReference>
<dbReference type="EMBL" id="BMAR01000037">
    <property type="protein sequence ID" value="GFR50477.1"/>
    <property type="molecule type" value="Genomic_DNA"/>
</dbReference>
<evidence type="ECO:0000313" key="5">
    <source>
        <dbReference type="Proteomes" id="UP001054857"/>
    </source>
</evidence>
<feature type="transmembrane region" description="Helical" evidence="2">
    <location>
        <begin position="43"/>
        <end position="64"/>
    </location>
</feature>
<feature type="domain" description="CHASE" evidence="3">
    <location>
        <begin position="144"/>
        <end position="253"/>
    </location>
</feature>
<evidence type="ECO:0000256" key="1">
    <source>
        <dbReference type="SAM" id="MobiDB-lite"/>
    </source>
</evidence>
<evidence type="ECO:0000259" key="3">
    <source>
        <dbReference type="PROSITE" id="PS50839"/>
    </source>
</evidence>
<proteinExistence type="predicted"/>
<reference evidence="4 5" key="1">
    <citation type="journal article" date="2021" name="Sci. Rep.">
        <title>Genome sequencing of the multicellular alga Astrephomene provides insights into convergent evolution of germ-soma differentiation.</title>
        <authorList>
            <person name="Yamashita S."/>
            <person name="Yamamoto K."/>
            <person name="Matsuzaki R."/>
            <person name="Suzuki S."/>
            <person name="Yamaguchi H."/>
            <person name="Hirooka S."/>
            <person name="Minakuchi Y."/>
            <person name="Miyagishima S."/>
            <person name="Kawachi M."/>
            <person name="Toyoda A."/>
            <person name="Nozaki H."/>
        </authorList>
    </citation>
    <scope>NUCLEOTIDE SEQUENCE [LARGE SCALE GENOMIC DNA]</scope>
    <source>
        <strain evidence="4 5">NIES-4017</strain>
    </source>
</reference>
<evidence type="ECO:0000313" key="4">
    <source>
        <dbReference type="EMBL" id="GFR50477.1"/>
    </source>
</evidence>
<feature type="transmembrane region" description="Helical" evidence="2">
    <location>
        <begin position="326"/>
        <end position="350"/>
    </location>
</feature>
<protein>
    <recommendedName>
        <fullName evidence="3">CHASE domain-containing protein</fullName>
    </recommendedName>
</protein>
<feature type="region of interest" description="Disordered" evidence="1">
    <location>
        <begin position="473"/>
        <end position="500"/>
    </location>
</feature>
<organism evidence="4 5">
    <name type="scientific">Astrephomene gubernaculifera</name>
    <dbReference type="NCBI Taxonomy" id="47775"/>
    <lineage>
        <taxon>Eukaryota</taxon>
        <taxon>Viridiplantae</taxon>
        <taxon>Chlorophyta</taxon>
        <taxon>core chlorophytes</taxon>
        <taxon>Chlorophyceae</taxon>
        <taxon>CS clade</taxon>
        <taxon>Chlamydomonadales</taxon>
        <taxon>Astrephomenaceae</taxon>
        <taxon>Astrephomene</taxon>
    </lineage>
</organism>